<dbReference type="GO" id="GO:0016562">
    <property type="term" value="P:protein import into peroxisome matrix, receptor recycling"/>
    <property type="evidence" value="ECO:0007669"/>
    <property type="project" value="UniProtKB-ARBA"/>
</dbReference>
<dbReference type="GO" id="GO:0004842">
    <property type="term" value="F:ubiquitin-protein transferase activity"/>
    <property type="evidence" value="ECO:0007669"/>
    <property type="project" value="TreeGrafter"/>
</dbReference>
<dbReference type="Gene3D" id="3.30.40.10">
    <property type="entry name" value="Zinc/RING finger domain, C3HC4 (zinc finger)"/>
    <property type="match status" value="1"/>
</dbReference>
<evidence type="ECO:0000313" key="19">
    <source>
        <dbReference type="Proteomes" id="UP000697127"/>
    </source>
</evidence>
<evidence type="ECO:0000256" key="10">
    <source>
        <dbReference type="ARBA" id="ARBA00022927"/>
    </source>
</evidence>
<evidence type="ECO:0000256" key="16">
    <source>
        <dbReference type="PROSITE-ProRule" id="PRU00175"/>
    </source>
</evidence>
<evidence type="ECO:0000256" key="12">
    <source>
        <dbReference type="ARBA" id="ARBA00023136"/>
    </source>
</evidence>
<keyword evidence="10" id="KW-0653">Protein transport</keyword>
<comment type="subcellular location">
    <subcellularLocation>
        <location evidence="1">Peroxisome membrane</location>
        <topology evidence="1">Multi-pass membrane protein</topology>
    </subcellularLocation>
</comment>
<dbReference type="InterPro" id="IPR027370">
    <property type="entry name" value="Znf-RING_euk"/>
</dbReference>
<comment type="pathway">
    <text evidence="2">Protein modification; protein ubiquitination.</text>
</comment>
<organism evidence="18 19">
    <name type="scientific">Pichia californica</name>
    <dbReference type="NCBI Taxonomy" id="460514"/>
    <lineage>
        <taxon>Eukaryota</taxon>
        <taxon>Fungi</taxon>
        <taxon>Dikarya</taxon>
        <taxon>Ascomycota</taxon>
        <taxon>Saccharomycotina</taxon>
        <taxon>Pichiomycetes</taxon>
        <taxon>Pichiales</taxon>
        <taxon>Pichiaceae</taxon>
        <taxon>Pichia</taxon>
    </lineage>
</organism>
<evidence type="ECO:0000256" key="3">
    <source>
        <dbReference type="ARBA" id="ARBA00008704"/>
    </source>
</evidence>
<keyword evidence="7" id="KW-0479">Metal-binding</keyword>
<dbReference type="SMART" id="SM00184">
    <property type="entry name" value="RING"/>
    <property type="match status" value="1"/>
</dbReference>
<evidence type="ECO:0000256" key="4">
    <source>
        <dbReference type="ARBA" id="ARBA00018980"/>
    </source>
</evidence>
<proteinExistence type="inferred from homology"/>
<evidence type="ECO:0000256" key="15">
    <source>
        <dbReference type="ARBA" id="ARBA00034505"/>
    </source>
</evidence>
<evidence type="ECO:0000256" key="9">
    <source>
        <dbReference type="ARBA" id="ARBA00022833"/>
    </source>
</evidence>
<dbReference type="InterPro" id="IPR017375">
    <property type="entry name" value="PEX12"/>
</dbReference>
<evidence type="ECO:0000256" key="7">
    <source>
        <dbReference type="ARBA" id="ARBA00022723"/>
    </source>
</evidence>
<evidence type="ECO:0000256" key="2">
    <source>
        <dbReference type="ARBA" id="ARBA00004906"/>
    </source>
</evidence>
<keyword evidence="18" id="KW-0436">Ligase</keyword>
<evidence type="ECO:0000256" key="1">
    <source>
        <dbReference type="ARBA" id="ARBA00004585"/>
    </source>
</evidence>
<reference evidence="18" key="1">
    <citation type="submission" date="2020-11" db="EMBL/GenBank/DDBJ databases">
        <title>Kefir isolates.</title>
        <authorList>
            <person name="Marcisauskas S."/>
            <person name="Kim Y."/>
            <person name="Blasche S."/>
        </authorList>
    </citation>
    <scope>NUCLEOTIDE SEQUENCE</scope>
    <source>
        <strain evidence="18">Olga-1</strain>
    </source>
</reference>
<evidence type="ECO:0000256" key="11">
    <source>
        <dbReference type="ARBA" id="ARBA00022989"/>
    </source>
</evidence>
<name>A0A9P6WIY4_9ASCO</name>
<accession>A0A9P6WIY4</accession>
<dbReference type="Pfam" id="PF13445">
    <property type="entry name" value="zf-RING_UBOX"/>
    <property type="match status" value="1"/>
</dbReference>
<dbReference type="InterPro" id="IPR001841">
    <property type="entry name" value="Znf_RING"/>
</dbReference>
<keyword evidence="11" id="KW-1133">Transmembrane helix</keyword>
<dbReference type="PANTHER" id="PTHR12888">
    <property type="entry name" value="PEROXISOME ASSEMBLY PROTEIN 12 PEROXIN-12"/>
    <property type="match status" value="1"/>
</dbReference>
<comment type="subunit">
    <text evidence="15">Component of the PEX2-PEX10-PEX12 retrotranslocation channel, composed of PEX2, PEX10 and PEX12.</text>
</comment>
<sequence length="381" mass="43871">MLYPRLLLKILNNFDEINALLRGIIELTYLKTWNATFIEKFYGIKRVSSIPILSNSPSILATNSKKYDELKKLTTLQIIISLIDAVGIPYVASKTERFHERLIPQYLLNTITVNIPPNGQDIEEEKENRKNQQFSLKLISIWCKLKRILKDSFFKYYPTVKLVLKLITLLLNILYLSNKTSSISIIQLLSKISYSRITQLDHMRVEEQLSSPKSRISTSVNVPPTLSSTLFSNIQSLSQPLCKMAWATTDTILPVSIFLLKFLEWYNSNRNSQNKKDDDSNNFVTPIVPSIVPIDALTSTEINDSISTHDSLCRICHQEMHNPAIIETGYVFCYKCIYEYLRDQPKEQGGRCPVTDRRLLGCSWGDSRNEWIVRGLRRVII</sequence>
<keyword evidence="19" id="KW-1185">Reference proteome</keyword>
<evidence type="ECO:0000256" key="13">
    <source>
        <dbReference type="ARBA" id="ARBA00023140"/>
    </source>
</evidence>
<keyword evidence="6" id="KW-0812">Transmembrane</keyword>
<dbReference type="InterPro" id="IPR013083">
    <property type="entry name" value="Znf_RING/FYVE/PHD"/>
</dbReference>
<evidence type="ECO:0000313" key="18">
    <source>
        <dbReference type="EMBL" id="KAG0687955.1"/>
    </source>
</evidence>
<dbReference type="GO" id="GO:0008270">
    <property type="term" value="F:zinc ion binding"/>
    <property type="evidence" value="ECO:0007669"/>
    <property type="project" value="UniProtKB-KW"/>
</dbReference>
<comment type="caution">
    <text evidence="18">The sequence shown here is derived from an EMBL/GenBank/DDBJ whole genome shotgun (WGS) entry which is preliminary data.</text>
</comment>
<dbReference type="GO" id="GO:0005778">
    <property type="term" value="C:peroxisomal membrane"/>
    <property type="evidence" value="ECO:0007669"/>
    <property type="project" value="UniProtKB-SubCell"/>
</dbReference>
<keyword evidence="12" id="KW-0472">Membrane</keyword>
<evidence type="ECO:0000256" key="14">
    <source>
        <dbReference type="ARBA" id="ARBA00029692"/>
    </source>
</evidence>
<dbReference type="GO" id="GO:0016874">
    <property type="term" value="F:ligase activity"/>
    <property type="evidence" value="ECO:0007669"/>
    <property type="project" value="UniProtKB-KW"/>
</dbReference>
<keyword evidence="5" id="KW-0813">Transport</keyword>
<gene>
    <name evidence="18" type="primary">PEX12</name>
    <name evidence="18" type="ORF">C6P40_001593</name>
</gene>
<keyword evidence="9" id="KW-0862">Zinc</keyword>
<dbReference type="Pfam" id="PF04757">
    <property type="entry name" value="Pex2_Pex12"/>
    <property type="match status" value="1"/>
</dbReference>
<dbReference type="AlphaFoldDB" id="A0A9P6WIY4"/>
<dbReference type="EMBL" id="PUHW01000197">
    <property type="protein sequence ID" value="KAG0687955.1"/>
    <property type="molecule type" value="Genomic_DNA"/>
</dbReference>
<dbReference type="InterPro" id="IPR006845">
    <property type="entry name" value="Pex_N"/>
</dbReference>
<dbReference type="Proteomes" id="UP000697127">
    <property type="component" value="Unassembled WGS sequence"/>
</dbReference>
<keyword evidence="8 16" id="KW-0863">Zinc-finger</keyword>
<evidence type="ECO:0000256" key="5">
    <source>
        <dbReference type="ARBA" id="ARBA00022448"/>
    </source>
</evidence>
<comment type="similarity">
    <text evidence="3">Belongs to the pex2/pex10/pex12 family.</text>
</comment>
<evidence type="ECO:0000259" key="17">
    <source>
        <dbReference type="PROSITE" id="PS50089"/>
    </source>
</evidence>
<evidence type="ECO:0000256" key="8">
    <source>
        <dbReference type="ARBA" id="ARBA00022771"/>
    </source>
</evidence>
<dbReference type="SUPFAM" id="SSF57850">
    <property type="entry name" value="RING/U-box"/>
    <property type="match status" value="1"/>
</dbReference>
<keyword evidence="13" id="KW-0576">Peroxisome</keyword>
<evidence type="ECO:0000256" key="6">
    <source>
        <dbReference type="ARBA" id="ARBA00022692"/>
    </source>
</evidence>
<dbReference type="GO" id="GO:1990429">
    <property type="term" value="C:peroxisomal importomer complex"/>
    <property type="evidence" value="ECO:0007669"/>
    <property type="project" value="TreeGrafter"/>
</dbReference>
<dbReference type="GO" id="GO:0006513">
    <property type="term" value="P:protein monoubiquitination"/>
    <property type="evidence" value="ECO:0007669"/>
    <property type="project" value="TreeGrafter"/>
</dbReference>
<dbReference type="PROSITE" id="PS50089">
    <property type="entry name" value="ZF_RING_2"/>
    <property type="match status" value="1"/>
</dbReference>
<protein>
    <recommendedName>
        <fullName evidence="4">Peroxisome assembly protein 12</fullName>
    </recommendedName>
    <alternativeName>
        <fullName evidence="14">Peroxin-12</fullName>
    </alternativeName>
</protein>
<dbReference type="PANTHER" id="PTHR12888:SF0">
    <property type="entry name" value="PEROXISOME ASSEMBLY PROTEIN 12"/>
    <property type="match status" value="1"/>
</dbReference>
<feature type="domain" description="RING-type" evidence="17">
    <location>
        <begin position="313"/>
        <end position="354"/>
    </location>
</feature>